<evidence type="ECO:0000313" key="2">
    <source>
        <dbReference type="Proteomes" id="UP000308600"/>
    </source>
</evidence>
<evidence type="ECO:0000313" key="1">
    <source>
        <dbReference type="EMBL" id="TFK66290.1"/>
    </source>
</evidence>
<protein>
    <submittedName>
        <fullName evidence="1">Uncharacterized protein</fullName>
    </submittedName>
</protein>
<proteinExistence type="predicted"/>
<reference evidence="1 2" key="1">
    <citation type="journal article" date="2019" name="Nat. Ecol. Evol.">
        <title>Megaphylogeny resolves global patterns of mushroom evolution.</title>
        <authorList>
            <person name="Varga T."/>
            <person name="Krizsan K."/>
            <person name="Foldi C."/>
            <person name="Dima B."/>
            <person name="Sanchez-Garcia M."/>
            <person name="Sanchez-Ramirez S."/>
            <person name="Szollosi G.J."/>
            <person name="Szarkandi J.G."/>
            <person name="Papp V."/>
            <person name="Albert L."/>
            <person name="Andreopoulos W."/>
            <person name="Angelini C."/>
            <person name="Antonin V."/>
            <person name="Barry K.W."/>
            <person name="Bougher N.L."/>
            <person name="Buchanan P."/>
            <person name="Buyck B."/>
            <person name="Bense V."/>
            <person name="Catcheside P."/>
            <person name="Chovatia M."/>
            <person name="Cooper J."/>
            <person name="Damon W."/>
            <person name="Desjardin D."/>
            <person name="Finy P."/>
            <person name="Geml J."/>
            <person name="Haridas S."/>
            <person name="Hughes K."/>
            <person name="Justo A."/>
            <person name="Karasinski D."/>
            <person name="Kautmanova I."/>
            <person name="Kiss B."/>
            <person name="Kocsube S."/>
            <person name="Kotiranta H."/>
            <person name="LaButti K.M."/>
            <person name="Lechner B.E."/>
            <person name="Liimatainen K."/>
            <person name="Lipzen A."/>
            <person name="Lukacs Z."/>
            <person name="Mihaltcheva S."/>
            <person name="Morgado L.N."/>
            <person name="Niskanen T."/>
            <person name="Noordeloos M.E."/>
            <person name="Ohm R.A."/>
            <person name="Ortiz-Santana B."/>
            <person name="Ovrebo C."/>
            <person name="Racz N."/>
            <person name="Riley R."/>
            <person name="Savchenko A."/>
            <person name="Shiryaev A."/>
            <person name="Soop K."/>
            <person name="Spirin V."/>
            <person name="Szebenyi C."/>
            <person name="Tomsovsky M."/>
            <person name="Tulloss R.E."/>
            <person name="Uehling J."/>
            <person name="Grigoriev I.V."/>
            <person name="Vagvolgyi C."/>
            <person name="Papp T."/>
            <person name="Martin F.M."/>
            <person name="Miettinen O."/>
            <person name="Hibbett D.S."/>
            <person name="Nagy L.G."/>
        </authorList>
    </citation>
    <scope>NUCLEOTIDE SEQUENCE [LARGE SCALE GENOMIC DNA]</scope>
    <source>
        <strain evidence="1 2">NL-1719</strain>
    </source>
</reference>
<keyword evidence="2" id="KW-1185">Reference proteome</keyword>
<dbReference type="Proteomes" id="UP000308600">
    <property type="component" value="Unassembled WGS sequence"/>
</dbReference>
<gene>
    <name evidence="1" type="ORF">BDN72DRAFT_772192</name>
</gene>
<accession>A0ACD3ALC3</accession>
<name>A0ACD3ALC3_9AGAR</name>
<organism evidence="1 2">
    <name type="scientific">Pluteus cervinus</name>
    <dbReference type="NCBI Taxonomy" id="181527"/>
    <lineage>
        <taxon>Eukaryota</taxon>
        <taxon>Fungi</taxon>
        <taxon>Dikarya</taxon>
        <taxon>Basidiomycota</taxon>
        <taxon>Agaricomycotina</taxon>
        <taxon>Agaricomycetes</taxon>
        <taxon>Agaricomycetidae</taxon>
        <taxon>Agaricales</taxon>
        <taxon>Pluteineae</taxon>
        <taxon>Pluteaceae</taxon>
        <taxon>Pluteus</taxon>
    </lineage>
</organism>
<dbReference type="EMBL" id="ML208409">
    <property type="protein sequence ID" value="TFK66290.1"/>
    <property type="molecule type" value="Genomic_DNA"/>
</dbReference>
<sequence length="244" mass="26993">MSDPALPSIPSDEHLATDPPSTEALLQNVQDPLSFKYYRPSNTTSAAPSLPDEYYTPTASDLKAAQASLQARTQALTDAPFQLRRIREESERAKRDKWPTTTIRVRFSDRSQLEKTFQSTEKIRSVYAFVRGCLRGDVQPIKFILYQSPPKRDLKVSDPNVRNLTLAELHLAPSSVLLLRFEDDSLNGSDVCAPLTLSILDNAIDLPHPPSLEPLATQPGPTTGPLIASKGNLPKWLKLGSSLF</sequence>